<keyword evidence="9 12" id="KW-0472">Membrane</keyword>
<keyword evidence="8" id="KW-0406">Ion transport</keyword>
<dbReference type="RefSeq" id="WP_154546060.1">
    <property type="nucleotide sequence ID" value="NZ_VULO01000012.1"/>
</dbReference>
<dbReference type="Gene3D" id="1.20.58.340">
    <property type="entry name" value="Magnesium transport protein CorA, transmembrane region"/>
    <property type="match status" value="2"/>
</dbReference>
<evidence type="ECO:0000256" key="4">
    <source>
        <dbReference type="ARBA" id="ARBA00022475"/>
    </source>
</evidence>
<evidence type="ECO:0000313" key="14">
    <source>
        <dbReference type="Proteomes" id="UP000470875"/>
    </source>
</evidence>
<feature type="transmembrane region" description="Helical" evidence="12">
    <location>
        <begin position="315"/>
        <end position="335"/>
    </location>
</feature>
<dbReference type="PANTHER" id="PTHR46494:SF1">
    <property type="entry name" value="CORA FAMILY METAL ION TRANSPORTER (EUROFUNG)"/>
    <property type="match status" value="1"/>
</dbReference>
<evidence type="ECO:0000256" key="6">
    <source>
        <dbReference type="ARBA" id="ARBA00022842"/>
    </source>
</evidence>
<evidence type="ECO:0000256" key="11">
    <source>
        <dbReference type="ARBA" id="ARBA00045497"/>
    </source>
</evidence>
<dbReference type="GO" id="GO:0015087">
    <property type="term" value="F:cobalt ion transmembrane transporter activity"/>
    <property type="evidence" value="ECO:0007669"/>
    <property type="project" value="TreeGrafter"/>
</dbReference>
<feature type="transmembrane region" description="Helical" evidence="12">
    <location>
        <begin position="284"/>
        <end position="303"/>
    </location>
</feature>
<comment type="subcellular location">
    <subcellularLocation>
        <location evidence="1">Cell membrane</location>
        <topology evidence="1">Multi-pass membrane protein</topology>
    </subcellularLocation>
</comment>
<dbReference type="EMBL" id="VULO01000012">
    <property type="protein sequence ID" value="MSS85108.1"/>
    <property type="molecule type" value="Genomic_DNA"/>
</dbReference>
<dbReference type="Pfam" id="PF01544">
    <property type="entry name" value="CorA"/>
    <property type="match status" value="1"/>
</dbReference>
<dbReference type="GO" id="GO:0005886">
    <property type="term" value="C:plasma membrane"/>
    <property type="evidence" value="ECO:0007669"/>
    <property type="project" value="UniProtKB-SubCell"/>
</dbReference>
<dbReference type="AlphaFoldDB" id="A0A6N7WAC6"/>
<keyword evidence="6" id="KW-0460">Magnesium</keyword>
<evidence type="ECO:0000313" key="13">
    <source>
        <dbReference type="EMBL" id="MSS85108.1"/>
    </source>
</evidence>
<evidence type="ECO:0000256" key="2">
    <source>
        <dbReference type="ARBA" id="ARBA00009765"/>
    </source>
</evidence>
<evidence type="ECO:0000256" key="10">
    <source>
        <dbReference type="ARBA" id="ARBA00034269"/>
    </source>
</evidence>
<protein>
    <submittedName>
        <fullName evidence="13">Magnesium and cobalt transport protein CorA</fullName>
    </submittedName>
</protein>
<dbReference type="SUPFAM" id="SSF143865">
    <property type="entry name" value="CorA soluble domain-like"/>
    <property type="match status" value="1"/>
</dbReference>
<dbReference type="GO" id="GO:0000287">
    <property type="term" value="F:magnesium ion binding"/>
    <property type="evidence" value="ECO:0007669"/>
    <property type="project" value="TreeGrafter"/>
</dbReference>
<dbReference type="CDD" id="cd12830">
    <property type="entry name" value="MtCorA-like"/>
    <property type="match status" value="1"/>
</dbReference>
<dbReference type="InterPro" id="IPR045861">
    <property type="entry name" value="CorA_cytoplasmic_dom"/>
</dbReference>
<evidence type="ECO:0000256" key="1">
    <source>
        <dbReference type="ARBA" id="ARBA00004651"/>
    </source>
</evidence>
<comment type="function">
    <text evidence="11">Mediates influx of magnesium ions. Alternates between open and closed states. Activated by low cytoplasmic Mg(2+) levels. Inactive when cytoplasmic Mg(2+) levels are high.</text>
</comment>
<evidence type="ECO:0000256" key="7">
    <source>
        <dbReference type="ARBA" id="ARBA00022989"/>
    </source>
</evidence>
<dbReference type="GO" id="GO:0015095">
    <property type="term" value="F:magnesium ion transmembrane transporter activity"/>
    <property type="evidence" value="ECO:0007669"/>
    <property type="project" value="TreeGrafter"/>
</dbReference>
<dbReference type="Gene3D" id="3.30.460.20">
    <property type="entry name" value="CorA soluble domain-like"/>
    <property type="match status" value="1"/>
</dbReference>
<evidence type="ECO:0000256" key="9">
    <source>
        <dbReference type="ARBA" id="ARBA00023136"/>
    </source>
</evidence>
<gene>
    <name evidence="13" type="ORF">FYJ24_10120</name>
</gene>
<sequence>MDGQDLGYKGSIVDIAMYEEGQRKPISARDIWDLLGEIEKSPHATGWIAYDCPDLNDIRTIARALSLHPMLVEDIVTSHQRPKLERYGSTLFCVMKPAVYDEATEDVLLGETHIVVAGRTVVCIRQRGDRNAPDRRWVDEVDRRFEAQAPMLQSGPEAMLYAVIDYTADGYAPALRGIVDDIDDVERQVFSGDAAAPERIYRLSRELVDLQHAIVPLQFVVKALQSGFEKYAVATQLRAHLADVADHLTRDAELTAELRDMLTRILNVNATLVAQRQNDDMKKISAWAAIIFTPSVIGSIYGMNFSHMPELDTVWGYPFALTLMLASAVVLWFLFKRRGWL</sequence>
<keyword evidence="7 12" id="KW-1133">Transmembrane helix</keyword>
<evidence type="ECO:0000256" key="5">
    <source>
        <dbReference type="ARBA" id="ARBA00022692"/>
    </source>
</evidence>
<dbReference type="InterPro" id="IPR002523">
    <property type="entry name" value="MgTranspt_CorA/ZnTranspt_ZntB"/>
</dbReference>
<organism evidence="13 14">
    <name type="scientific">Scrofimicrobium canadense</name>
    <dbReference type="NCBI Taxonomy" id="2652290"/>
    <lineage>
        <taxon>Bacteria</taxon>
        <taxon>Bacillati</taxon>
        <taxon>Actinomycetota</taxon>
        <taxon>Actinomycetes</taxon>
        <taxon>Actinomycetales</taxon>
        <taxon>Actinomycetaceae</taxon>
        <taxon>Scrofimicrobium</taxon>
    </lineage>
</organism>
<evidence type="ECO:0000256" key="8">
    <source>
        <dbReference type="ARBA" id="ARBA00023065"/>
    </source>
</evidence>
<dbReference type="SUPFAM" id="SSF144083">
    <property type="entry name" value="Magnesium transport protein CorA, transmembrane region"/>
    <property type="match status" value="1"/>
</dbReference>
<dbReference type="Proteomes" id="UP000470875">
    <property type="component" value="Unassembled WGS sequence"/>
</dbReference>
<dbReference type="PANTHER" id="PTHR46494">
    <property type="entry name" value="CORA FAMILY METAL ION TRANSPORTER (EUROFUNG)"/>
    <property type="match status" value="1"/>
</dbReference>
<dbReference type="GO" id="GO:0050897">
    <property type="term" value="F:cobalt ion binding"/>
    <property type="evidence" value="ECO:0007669"/>
    <property type="project" value="TreeGrafter"/>
</dbReference>
<comment type="similarity">
    <text evidence="2">Belongs to the CorA metal ion transporter (MIT) (TC 1.A.35) family.</text>
</comment>
<proteinExistence type="inferred from homology"/>
<keyword evidence="14" id="KW-1185">Reference proteome</keyword>
<comment type="caution">
    <text evidence="13">The sequence shown here is derived from an EMBL/GenBank/DDBJ whole genome shotgun (WGS) entry which is preliminary data.</text>
</comment>
<keyword evidence="4" id="KW-1003">Cell membrane</keyword>
<dbReference type="FunFam" id="1.20.58.340:FF:000004">
    <property type="entry name" value="Magnesium transport protein CorA"/>
    <property type="match status" value="1"/>
</dbReference>
<evidence type="ECO:0000256" key="12">
    <source>
        <dbReference type="SAM" id="Phobius"/>
    </source>
</evidence>
<evidence type="ECO:0000256" key="3">
    <source>
        <dbReference type="ARBA" id="ARBA00022448"/>
    </source>
</evidence>
<reference evidence="13 14" key="1">
    <citation type="submission" date="2019-08" db="EMBL/GenBank/DDBJ databases">
        <title>In-depth cultivation of the pig gut microbiome towards novel bacterial diversity and tailored functional studies.</title>
        <authorList>
            <person name="Wylensek D."/>
            <person name="Hitch T.C.A."/>
            <person name="Clavel T."/>
        </authorList>
    </citation>
    <scope>NUCLEOTIDE SEQUENCE [LARGE SCALE GENOMIC DNA]</scope>
    <source>
        <strain evidence="13 14">WB03_NA08</strain>
    </source>
</reference>
<dbReference type="InterPro" id="IPR045863">
    <property type="entry name" value="CorA_TM1_TM2"/>
</dbReference>
<name>A0A6N7WAC6_9ACTO</name>
<keyword evidence="5 12" id="KW-0812">Transmembrane</keyword>
<keyword evidence="3" id="KW-0813">Transport</keyword>
<comment type="catalytic activity">
    <reaction evidence="10">
        <text>Mg(2+)(in) = Mg(2+)(out)</text>
        <dbReference type="Rhea" id="RHEA:29827"/>
        <dbReference type="ChEBI" id="CHEBI:18420"/>
    </reaction>
</comment>
<accession>A0A6N7WAC6</accession>